<dbReference type="SMART" id="SM00729">
    <property type="entry name" value="Elp3"/>
    <property type="match status" value="1"/>
</dbReference>
<dbReference type="SFLD" id="SFLDG01082">
    <property type="entry name" value="B12-binding_domain_containing"/>
    <property type="match status" value="1"/>
</dbReference>
<feature type="domain" description="Radical SAM core" evidence="5">
    <location>
        <begin position="144"/>
        <end position="379"/>
    </location>
</feature>
<dbReference type="Proteomes" id="UP001519306">
    <property type="component" value="Unassembled WGS sequence"/>
</dbReference>
<dbReference type="CDD" id="cd01335">
    <property type="entry name" value="Radical_SAM"/>
    <property type="match status" value="1"/>
</dbReference>
<proteinExistence type="predicted"/>
<dbReference type="SFLD" id="SFLDG01065">
    <property type="entry name" value="anaerobic_coproporphyrinogen-I"/>
    <property type="match status" value="1"/>
</dbReference>
<evidence type="ECO:0000313" key="7">
    <source>
        <dbReference type="Proteomes" id="UP001519306"/>
    </source>
</evidence>
<keyword evidence="1" id="KW-0949">S-adenosyl-L-methionine</keyword>
<dbReference type="EMBL" id="JAGGLJ010000005">
    <property type="protein sequence ID" value="MBP2025196.1"/>
    <property type="molecule type" value="Genomic_DNA"/>
</dbReference>
<evidence type="ECO:0000256" key="2">
    <source>
        <dbReference type="ARBA" id="ARBA00022723"/>
    </source>
</evidence>
<evidence type="ECO:0000256" key="1">
    <source>
        <dbReference type="ARBA" id="ARBA00022691"/>
    </source>
</evidence>
<keyword evidence="6" id="KW-0560">Oxidoreductase</keyword>
<keyword evidence="7" id="KW-1185">Reference proteome</keyword>
<dbReference type="RefSeq" id="WP_210060493.1">
    <property type="nucleotide sequence ID" value="NZ_JAGGLJ010000005.1"/>
</dbReference>
<dbReference type="PROSITE" id="PS51918">
    <property type="entry name" value="RADICAL_SAM"/>
    <property type="match status" value="1"/>
</dbReference>
<protein>
    <submittedName>
        <fullName evidence="6">Oxygen-independent coproporphyrinogen-3 oxidase</fullName>
        <ecNumber evidence="6">1.3.98.3</ecNumber>
    </submittedName>
</protein>
<dbReference type="Pfam" id="PF04055">
    <property type="entry name" value="Radical_SAM"/>
    <property type="match status" value="1"/>
</dbReference>
<dbReference type="InterPro" id="IPR034505">
    <property type="entry name" value="Coproporphyrinogen-III_oxidase"/>
</dbReference>
<dbReference type="SUPFAM" id="SSF102114">
    <property type="entry name" value="Radical SAM enzymes"/>
    <property type="match status" value="1"/>
</dbReference>
<reference evidence="6 7" key="1">
    <citation type="submission" date="2021-03" db="EMBL/GenBank/DDBJ databases">
        <title>Genomic Encyclopedia of Type Strains, Phase IV (KMG-IV): sequencing the most valuable type-strain genomes for metagenomic binning, comparative biology and taxonomic classification.</title>
        <authorList>
            <person name="Goeker M."/>
        </authorList>
    </citation>
    <scope>NUCLEOTIDE SEQUENCE [LARGE SCALE GENOMIC DNA]</scope>
    <source>
        <strain evidence="6 7">DSM 27563</strain>
    </source>
</reference>
<accession>A0ABS4KBN7</accession>
<keyword evidence="4" id="KW-0411">Iron-sulfur</keyword>
<keyword evidence="2" id="KW-0479">Metal-binding</keyword>
<dbReference type="NCBIfam" id="TIGR03994">
    <property type="entry name" value="rSAM_HemZ"/>
    <property type="match status" value="1"/>
</dbReference>
<evidence type="ECO:0000256" key="3">
    <source>
        <dbReference type="ARBA" id="ARBA00023004"/>
    </source>
</evidence>
<dbReference type="InterPro" id="IPR006638">
    <property type="entry name" value="Elp3/MiaA/NifB-like_rSAM"/>
</dbReference>
<dbReference type="SFLD" id="SFLDF00310">
    <property type="entry name" value="oxygen-independent_coproporphy"/>
    <property type="match status" value="1"/>
</dbReference>
<evidence type="ECO:0000313" key="6">
    <source>
        <dbReference type="EMBL" id="MBP2025196.1"/>
    </source>
</evidence>
<dbReference type="PANTHER" id="PTHR13932">
    <property type="entry name" value="COPROPORPHYRINIGEN III OXIDASE"/>
    <property type="match status" value="1"/>
</dbReference>
<name>A0ABS4KBN7_9FIRM</name>
<dbReference type="SFLD" id="SFLDS00029">
    <property type="entry name" value="Radical_SAM"/>
    <property type="match status" value="1"/>
</dbReference>
<dbReference type="InterPro" id="IPR013785">
    <property type="entry name" value="Aldolase_TIM"/>
</dbReference>
<dbReference type="GO" id="GO:0051989">
    <property type="term" value="F:coproporphyrinogen dehydrogenase activity"/>
    <property type="evidence" value="ECO:0007669"/>
    <property type="project" value="UniProtKB-EC"/>
</dbReference>
<dbReference type="InterPro" id="IPR023995">
    <property type="entry name" value="HemZ"/>
</dbReference>
<dbReference type="InterPro" id="IPR058240">
    <property type="entry name" value="rSAM_sf"/>
</dbReference>
<dbReference type="EC" id="1.3.98.3" evidence="6"/>
<dbReference type="InterPro" id="IPR007197">
    <property type="entry name" value="rSAM"/>
</dbReference>
<gene>
    <name evidence="6" type="ORF">J2Z71_000721</name>
</gene>
<organism evidence="6 7">
    <name type="scientific">Peptoniphilus stercorisuis</name>
    <dbReference type="NCBI Taxonomy" id="1436965"/>
    <lineage>
        <taxon>Bacteria</taxon>
        <taxon>Bacillati</taxon>
        <taxon>Bacillota</taxon>
        <taxon>Tissierellia</taxon>
        <taxon>Tissierellales</taxon>
        <taxon>Peptoniphilaceae</taxon>
        <taxon>Peptoniphilus</taxon>
    </lineage>
</organism>
<dbReference type="PANTHER" id="PTHR13932:SF1">
    <property type="entry name" value="OXYGEN-INDEPENDENT COPROPORPHYRINOGEN-III OXIDASE-LIKE PROTEIN HEMZ"/>
    <property type="match status" value="1"/>
</dbReference>
<keyword evidence="3" id="KW-0408">Iron</keyword>
<evidence type="ECO:0000256" key="4">
    <source>
        <dbReference type="ARBA" id="ARBA00023014"/>
    </source>
</evidence>
<comment type="caution">
    <text evidence="6">The sequence shown here is derived from an EMBL/GenBank/DDBJ whole genome shotgun (WGS) entry which is preliminary data.</text>
</comment>
<dbReference type="Gene3D" id="3.20.20.70">
    <property type="entry name" value="Aldolase class I"/>
    <property type="match status" value="1"/>
</dbReference>
<evidence type="ECO:0000259" key="5">
    <source>
        <dbReference type="PROSITE" id="PS51918"/>
    </source>
</evidence>
<sequence length="461" mass="54178">MIKVIFHDEDICRNIFEFIRTQLPSYENKKDMEISIRDNINYLEILISSKEINKTILVKKVEDKRELKFNIKRELYKNLYNYFDNEDPWGILTGVRPVKLVLSLLEKNSIEKTKEILKNYYLLNDDSINLCLDIAKTELSYLYPVNRNRYSLYIHIPFCPTKCSYCSFLTLDNNKKNTKIYTDYLIEELKYYSQFVKNPPHTVYIGGGTPTSIDIKELEEIIRTVNIYYKKPLEFTVECGRPDTINKEILLMLKEMGVNRISINPQSMNNKTLKNIGRSHSVEDILLSYDIAKKIGFESINMDLILGLPGESVEDVNYSLNKVISLDPENITIHTLSLKNGSDLYKNKNFSNCNDIDEMLKLTKSLTKKNDYIPYYMYRQKRMLGNGENIGYSKVSKESIYNMVMMEEKETILGFGMCSTSKFYYPEKNKILKTMNYRNLKDYINKNNKVSKSKYINDFKF</sequence>